<evidence type="ECO:0000313" key="4">
    <source>
        <dbReference type="Proteomes" id="UP000521872"/>
    </source>
</evidence>
<reference evidence="3 4" key="1">
    <citation type="submission" date="2019-12" db="EMBL/GenBank/DDBJ databases">
        <authorList>
            <person name="Floudas D."/>
            <person name="Bentzer J."/>
            <person name="Ahren D."/>
            <person name="Johansson T."/>
            <person name="Persson P."/>
            <person name="Tunlid A."/>
        </authorList>
    </citation>
    <scope>NUCLEOTIDE SEQUENCE [LARGE SCALE GENOMIC DNA]</scope>
    <source>
        <strain evidence="3 4">CBS 102.39</strain>
    </source>
</reference>
<dbReference type="InterPro" id="IPR013665">
    <property type="entry name" value="Sfi1_dom"/>
</dbReference>
<feature type="region of interest" description="Disordered" evidence="1">
    <location>
        <begin position="241"/>
        <end position="265"/>
    </location>
</feature>
<dbReference type="EMBL" id="JAACJL010000044">
    <property type="protein sequence ID" value="KAF4614733.1"/>
    <property type="molecule type" value="Genomic_DNA"/>
</dbReference>
<feature type="domain" description="Sfi1 spindle body" evidence="2">
    <location>
        <begin position="772"/>
        <end position="912"/>
    </location>
</feature>
<gene>
    <name evidence="3" type="ORF">D9613_003001</name>
</gene>
<accession>A0A8H4QPT2</accession>
<organism evidence="3 4">
    <name type="scientific">Agrocybe pediades</name>
    <dbReference type="NCBI Taxonomy" id="84607"/>
    <lineage>
        <taxon>Eukaryota</taxon>
        <taxon>Fungi</taxon>
        <taxon>Dikarya</taxon>
        <taxon>Basidiomycota</taxon>
        <taxon>Agaricomycotina</taxon>
        <taxon>Agaricomycetes</taxon>
        <taxon>Agaricomycetidae</taxon>
        <taxon>Agaricales</taxon>
        <taxon>Agaricineae</taxon>
        <taxon>Strophariaceae</taxon>
        <taxon>Agrocybe</taxon>
    </lineage>
</organism>
<evidence type="ECO:0000259" key="2">
    <source>
        <dbReference type="Pfam" id="PF08457"/>
    </source>
</evidence>
<dbReference type="PANTHER" id="PTHR22028">
    <property type="entry name" value="SFI1 SPINDLE BODY DOMAIN-CONTAINING PROTEIN-RELATED"/>
    <property type="match status" value="1"/>
</dbReference>
<dbReference type="AlphaFoldDB" id="A0A8H4QPT2"/>
<proteinExistence type="predicted"/>
<comment type="caution">
    <text evidence="3">The sequence shown here is derived from an EMBL/GenBank/DDBJ whole genome shotgun (WGS) entry which is preliminary data.</text>
</comment>
<protein>
    <recommendedName>
        <fullName evidence="2">Sfi1 spindle body domain-containing protein</fullName>
    </recommendedName>
</protein>
<name>A0A8H4QPT2_9AGAR</name>
<keyword evidence="4" id="KW-1185">Reference proteome</keyword>
<dbReference type="PANTHER" id="PTHR22028:SF9">
    <property type="entry name" value="SFI1 SPINDLE BODY DOMAIN-CONTAINING PROTEIN"/>
    <property type="match status" value="1"/>
</dbReference>
<evidence type="ECO:0000256" key="1">
    <source>
        <dbReference type="SAM" id="MobiDB-lite"/>
    </source>
</evidence>
<feature type="region of interest" description="Disordered" evidence="1">
    <location>
        <begin position="164"/>
        <end position="183"/>
    </location>
</feature>
<feature type="domain" description="Sfi1 spindle body" evidence="2">
    <location>
        <begin position="408"/>
        <end position="747"/>
    </location>
</feature>
<dbReference type="Pfam" id="PF08457">
    <property type="entry name" value="Sfi1"/>
    <property type="match status" value="2"/>
</dbReference>
<dbReference type="Proteomes" id="UP000521872">
    <property type="component" value="Unassembled WGS sequence"/>
</dbReference>
<sequence>MSYFQPTRASPPIRNSAPSTSSLTEITSSAAAPELQHLTNEDIEILETVIRRAGPTATTFFTIFKAYSDVIKELGLDPQEVVYYGKLLKLGNLKGKTWREKWEVAKSMSEPPPVTPTVGGFQSISDFQPPSQIEEEHVFANRQNKKGRVSLTSKTSSILERIAKSKAANPARKAENPPMREIPTKSPAAVTAKASMYATSTIVSDDGGATSYQIPPSYKSTNPAVAPGRVVPSLQIAPRPEFGNQLTNLPLPVSKPKRPSTEHKRPVDLDDAFKNIKLEQDEKFADKYREDVILARSWEIWRQGFMWIQTTHQQIGEARDKLTLKLLMQRWQNRIASKKQAEDEKVKRHQSRIVVQSFRIWQARLKQKRQAAWRNDMRQKMKIVKTKSEMRIKTDAWFHWKRLAELSRADRYYQRNLLLRYQTRWKNKLTRLDDMDNMADHFSEETHIRTLHKFWYMWKQGMSLQHDERVITQRVDHRIMVATFQAWRARFGEMEVAETVRQRNILRTGLAKWKGALNNIKASAGGKYQALDHKATRHASRQDELLLRAVLRIWRARTRGRRYEQFSAITVQKNAWKKWRTRMVKEESRIDEAALFFENTNARLIATTLTRWRKVQESHKNAQEYAIKQYDSRLLVKMLALWRVRLQETSQAAKVARWANRFFATRRAWNTWVAAMEERRRQERLRLWNASKAQKIFQSWRQRTQRQQYLKQCEQIIQEHIQKRLVTDALVKWTNRVIEVKSRELDVAHQRDVALQRHHAEDLSLLESYMLVRREELMRQAFQRWLTAKRAAEHRRINHQRKEAHVRQVIITTAWEKWRERFKEERLRPLEYQVILENQKRMMAHAFNIWFSKTRTLPAVHFHSNRIKAKFFKQWKDALPNALRAKKARDVDRLNTLATFFERWTQAYKTKLTLKAVARAKYLRLPAASSSRPAVTRSRPLYSGTGNAFPRRAIRDSEDEESQTGEETLKDAFAARSRGARSPKPRSERSNPRSEYGPSIARQPSPVRSIVSMPDRRSRSPSRANVPSSPARSRNDGGGRLWTALKDFAPPPRRSRHM</sequence>
<feature type="region of interest" description="Disordered" evidence="1">
    <location>
        <begin position="1"/>
        <end position="22"/>
    </location>
</feature>
<evidence type="ECO:0000313" key="3">
    <source>
        <dbReference type="EMBL" id="KAF4614733.1"/>
    </source>
</evidence>
<dbReference type="InterPro" id="IPR052270">
    <property type="entry name" value="CACF_protein"/>
</dbReference>
<feature type="region of interest" description="Disordered" evidence="1">
    <location>
        <begin position="928"/>
        <end position="1058"/>
    </location>
</feature>
<dbReference type="GO" id="GO:0019902">
    <property type="term" value="F:phosphatase binding"/>
    <property type="evidence" value="ECO:0007669"/>
    <property type="project" value="TreeGrafter"/>
</dbReference>